<dbReference type="SFLD" id="SFLDG01020">
    <property type="entry name" value="Terpene_Cyclase_Like_2"/>
    <property type="match status" value="1"/>
</dbReference>
<proteinExistence type="inferred from homology"/>
<dbReference type="GO" id="GO:0008299">
    <property type="term" value="P:isoprenoid biosynthetic process"/>
    <property type="evidence" value="ECO:0007669"/>
    <property type="project" value="UniProtKB-ARBA"/>
</dbReference>
<keyword evidence="3 6" id="KW-0479">Metal-binding</keyword>
<evidence type="ECO:0000256" key="2">
    <source>
        <dbReference type="ARBA" id="ARBA00006333"/>
    </source>
</evidence>
<dbReference type="GO" id="GO:0046872">
    <property type="term" value="F:metal ion binding"/>
    <property type="evidence" value="ECO:0007669"/>
    <property type="project" value="UniProtKB-KW"/>
</dbReference>
<accession>A0A0H2S2K1</accession>
<dbReference type="InterPro" id="IPR034686">
    <property type="entry name" value="Terpene_cyclase-like_2"/>
</dbReference>
<organism evidence="7 8">
    <name type="scientific">Schizopora paradoxa</name>
    <dbReference type="NCBI Taxonomy" id="27342"/>
    <lineage>
        <taxon>Eukaryota</taxon>
        <taxon>Fungi</taxon>
        <taxon>Dikarya</taxon>
        <taxon>Basidiomycota</taxon>
        <taxon>Agaricomycotina</taxon>
        <taxon>Agaricomycetes</taxon>
        <taxon>Hymenochaetales</taxon>
        <taxon>Schizoporaceae</taxon>
        <taxon>Schizopora</taxon>
    </lineage>
</organism>
<dbReference type="AlphaFoldDB" id="A0A0H2S2K1"/>
<evidence type="ECO:0000256" key="1">
    <source>
        <dbReference type="ARBA" id="ARBA00001946"/>
    </source>
</evidence>
<evidence type="ECO:0000256" key="6">
    <source>
        <dbReference type="RuleBase" id="RU366034"/>
    </source>
</evidence>
<dbReference type="OrthoDB" id="6486656at2759"/>
<evidence type="ECO:0000256" key="3">
    <source>
        <dbReference type="ARBA" id="ARBA00022723"/>
    </source>
</evidence>
<dbReference type="PANTHER" id="PTHR35201">
    <property type="entry name" value="TERPENE SYNTHASE"/>
    <property type="match status" value="1"/>
</dbReference>
<dbReference type="SUPFAM" id="SSF48576">
    <property type="entry name" value="Terpenoid synthases"/>
    <property type="match status" value="1"/>
</dbReference>
<evidence type="ECO:0000256" key="5">
    <source>
        <dbReference type="ARBA" id="ARBA00023239"/>
    </source>
</evidence>
<dbReference type="PANTHER" id="PTHR35201:SF4">
    <property type="entry name" value="BETA-PINACENE SYNTHASE-RELATED"/>
    <property type="match status" value="1"/>
</dbReference>
<gene>
    <name evidence="7" type="ORF">SCHPADRAFT_938296</name>
</gene>
<evidence type="ECO:0000256" key="4">
    <source>
        <dbReference type="ARBA" id="ARBA00022842"/>
    </source>
</evidence>
<dbReference type="Pfam" id="PF19086">
    <property type="entry name" value="Terpene_syn_C_2"/>
    <property type="match status" value="1"/>
</dbReference>
<name>A0A0H2S2K1_9AGAM</name>
<reference evidence="7 8" key="1">
    <citation type="submission" date="2015-04" db="EMBL/GenBank/DDBJ databases">
        <title>Complete genome sequence of Schizopora paradoxa KUC8140, a cosmopolitan wood degrader in East Asia.</title>
        <authorList>
            <consortium name="DOE Joint Genome Institute"/>
            <person name="Min B."/>
            <person name="Park H."/>
            <person name="Jang Y."/>
            <person name="Kim J.-J."/>
            <person name="Kim K.H."/>
            <person name="Pangilinan J."/>
            <person name="Lipzen A."/>
            <person name="Riley R."/>
            <person name="Grigoriev I.V."/>
            <person name="Spatafora J.W."/>
            <person name="Choi I.-G."/>
        </authorList>
    </citation>
    <scope>NUCLEOTIDE SEQUENCE [LARGE SCALE GENOMIC DNA]</scope>
    <source>
        <strain evidence="7 8">KUC8140</strain>
    </source>
</reference>
<dbReference type="Gene3D" id="1.10.600.10">
    <property type="entry name" value="Farnesyl Diphosphate Synthase"/>
    <property type="match status" value="1"/>
</dbReference>
<comment type="similarity">
    <text evidence="2 6">Belongs to the terpene synthase family.</text>
</comment>
<keyword evidence="5 6" id="KW-0456">Lyase</keyword>
<sequence length="372" mass="42922">MSPSTDRIILPDLAAICPFPWRVNPHYERAREESSAWVESYMVRAKSRKVAFLKACVSELLASLTYSYANFEQLRLSCDFLNLLFDYDEFSDELDGDSASTSGTIFLKTINGEKTQGSVLSDIVEDFMIRFAEMSPNAKCLERFKVALIDYINAVSEEADLRKNERVLDTESYIPLRRENSGVRACFGFFELIHGTELPDEVFEDPIFQRMYWYGVDLVCFANDLFSYKMERAKGLDGNNYVTVVMREKGLGLQEAADFVASQFKQRLEQFVEDRKNIRSFGEDVDRDVQKYLFSISQWCIGSIVWSFKTPRYFGADYEEVKRTLVVKLIDVDSDTDSDSESESGDFKHYASHSISDSWIFKVLSWSMRLLK</sequence>
<dbReference type="EMBL" id="KQ085922">
    <property type="protein sequence ID" value="KLO15983.1"/>
    <property type="molecule type" value="Genomic_DNA"/>
</dbReference>
<dbReference type="InParanoid" id="A0A0H2S2K1"/>
<evidence type="ECO:0000313" key="8">
    <source>
        <dbReference type="Proteomes" id="UP000053477"/>
    </source>
</evidence>
<protein>
    <recommendedName>
        <fullName evidence="6">Terpene synthase</fullName>
        <ecNumber evidence="6">4.2.3.-</ecNumber>
    </recommendedName>
</protein>
<comment type="cofactor">
    <cofactor evidence="1 6">
        <name>Mg(2+)</name>
        <dbReference type="ChEBI" id="CHEBI:18420"/>
    </cofactor>
</comment>
<keyword evidence="8" id="KW-1185">Reference proteome</keyword>
<keyword evidence="4 6" id="KW-0460">Magnesium</keyword>
<dbReference type="EC" id="4.2.3.-" evidence="6"/>
<dbReference type="InterPro" id="IPR008949">
    <property type="entry name" value="Isoprenoid_synthase_dom_sf"/>
</dbReference>
<dbReference type="SFLD" id="SFLDS00005">
    <property type="entry name" value="Isoprenoid_Synthase_Type_I"/>
    <property type="match status" value="1"/>
</dbReference>
<dbReference type="Proteomes" id="UP000053477">
    <property type="component" value="Unassembled WGS sequence"/>
</dbReference>
<dbReference type="GO" id="GO:0010333">
    <property type="term" value="F:terpene synthase activity"/>
    <property type="evidence" value="ECO:0007669"/>
    <property type="project" value="InterPro"/>
</dbReference>
<evidence type="ECO:0000313" key="7">
    <source>
        <dbReference type="EMBL" id="KLO15983.1"/>
    </source>
</evidence>